<feature type="chain" id="PRO_5045965019" evidence="2">
    <location>
        <begin position="20"/>
        <end position="297"/>
    </location>
</feature>
<dbReference type="EMBL" id="JAULBC010000001">
    <property type="protein sequence ID" value="MEX6686208.1"/>
    <property type="molecule type" value="Genomic_DNA"/>
</dbReference>
<organism evidence="4 5">
    <name type="scientific">Danxiaibacter flavus</name>
    <dbReference type="NCBI Taxonomy" id="3049108"/>
    <lineage>
        <taxon>Bacteria</taxon>
        <taxon>Pseudomonadati</taxon>
        <taxon>Bacteroidota</taxon>
        <taxon>Chitinophagia</taxon>
        <taxon>Chitinophagales</taxon>
        <taxon>Chitinophagaceae</taxon>
        <taxon>Danxiaibacter</taxon>
    </lineage>
</organism>
<gene>
    <name evidence="4" type="ORF">QTN47_01810</name>
</gene>
<dbReference type="Gene3D" id="3.40.50.1820">
    <property type="entry name" value="alpha/beta hydrolase"/>
    <property type="match status" value="1"/>
</dbReference>
<feature type="signal peptide" evidence="2">
    <location>
        <begin position="1"/>
        <end position="19"/>
    </location>
</feature>
<dbReference type="PANTHER" id="PTHR48081">
    <property type="entry name" value="AB HYDROLASE SUPERFAMILY PROTEIN C4A8.06C"/>
    <property type="match status" value="1"/>
</dbReference>
<evidence type="ECO:0000313" key="4">
    <source>
        <dbReference type="EMBL" id="MEX6686208.1"/>
    </source>
</evidence>
<dbReference type="InterPro" id="IPR050300">
    <property type="entry name" value="GDXG_lipolytic_enzyme"/>
</dbReference>
<comment type="caution">
    <text evidence="4">The sequence shown here is derived from an EMBL/GenBank/DDBJ whole genome shotgun (WGS) entry which is preliminary data.</text>
</comment>
<evidence type="ECO:0000256" key="2">
    <source>
        <dbReference type="SAM" id="SignalP"/>
    </source>
</evidence>
<dbReference type="InterPro" id="IPR049492">
    <property type="entry name" value="BD-FAE-like_dom"/>
</dbReference>
<evidence type="ECO:0000259" key="3">
    <source>
        <dbReference type="Pfam" id="PF20434"/>
    </source>
</evidence>
<evidence type="ECO:0000256" key="1">
    <source>
        <dbReference type="ARBA" id="ARBA00022801"/>
    </source>
</evidence>
<dbReference type="Proteomes" id="UP001560573">
    <property type="component" value="Unassembled WGS sequence"/>
</dbReference>
<accession>A0ABV3ZCN4</accession>
<sequence length="297" mass="32946">MKSLFIASLALFFCARSFSQKVMPLYDGDIPNSTNVADEEKNDTANMVVSKVSRPTLTVYLPAKEKATGAAVVICPGGGYGVLVIGKEGYHIAEYLAANGIAAVVLKYRLPDDKFMKDKAIGPLQDAQQAIRQVKLHAKEWNIDSSRVGIMGFSAGGHLASTEGTHYDKVLVPNNENISVRPSFMILVYPVISMNDTLGHRGSRDNLLGKNPSKEKINLYSNDLQVNAQTPPTFLFHTGDDRVVDVDNSIYFYEALRHNKVPAEMHLYPKGDHGFVLNWPVEQWMRQCLDWMKAGNL</sequence>
<keyword evidence="2" id="KW-0732">Signal</keyword>
<dbReference type="InterPro" id="IPR029058">
    <property type="entry name" value="AB_hydrolase_fold"/>
</dbReference>
<dbReference type="Pfam" id="PF20434">
    <property type="entry name" value="BD-FAE"/>
    <property type="match status" value="1"/>
</dbReference>
<evidence type="ECO:0000313" key="5">
    <source>
        <dbReference type="Proteomes" id="UP001560573"/>
    </source>
</evidence>
<keyword evidence="1 4" id="KW-0378">Hydrolase</keyword>
<name>A0ABV3ZCN4_9BACT</name>
<dbReference type="PANTHER" id="PTHR48081:SF6">
    <property type="entry name" value="PEPTIDASE S9 PROLYL OLIGOPEPTIDASE CATALYTIC DOMAIN-CONTAINING PROTEIN"/>
    <property type="match status" value="1"/>
</dbReference>
<keyword evidence="5" id="KW-1185">Reference proteome</keyword>
<reference evidence="4 5" key="1">
    <citation type="submission" date="2023-07" db="EMBL/GenBank/DDBJ databases">
        <authorList>
            <person name="Lian W.-H."/>
        </authorList>
    </citation>
    <scope>NUCLEOTIDE SEQUENCE [LARGE SCALE GENOMIC DNA]</scope>
    <source>
        <strain evidence="4 5">SYSU DXS3180</strain>
    </source>
</reference>
<dbReference type="GO" id="GO:0016787">
    <property type="term" value="F:hydrolase activity"/>
    <property type="evidence" value="ECO:0007669"/>
    <property type="project" value="UniProtKB-KW"/>
</dbReference>
<proteinExistence type="predicted"/>
<dbReference type="RefSeq" id="WP_369327599.1">
    <property type="nucleotide sequence ID" value="NZ_JAULBC010000001.1"/>
</dbReference>
<feature type="domain" description="BD-FAE-like" evidence="3">
    <location>
        <begin position="57"/>
        <end position="256"/>
    </location>
</feature>
<dbReference type="SUPFAM" id="SSF53474">
    <property type="entry name" value="alpha/beta-Hydrolases"/>
    <property type="match status" value="1"/>
</dbReference>
<protein>
    <submittedName>
        <fullName evidence="4">Alpha/beta hydrolase</fullName>
    </submittedName>
</protein>